<dbReference type="GO" id="GO:0016020">
    <property type="term" value="C:membrane"/>
    <property type="evidence" value="ECO:0007669"/>
    <property type="project" value="UniProtKB-SubCell"/>
</dbReference>
<evidence type="ECO:0000256" key="7">
    <source>
        <dbReference type="ARBA" id="ARBA00023136"/>
    </source>
</evidence>
<feature type="transmembrane region" description="Helical" evidence="8">
    <location>
        <begin position="215"/>
        <end position="234"/>
    </location>
</feature>
<evidence type="ECO:0000256" key="3">
    <source>
        <dbReference type="ARBA" id="ARBA00022692"/>
    </source>
</evidence>
<name>A0A2C6DF49_9GAMM</name>
<evidence type="ECO:0000256" key="8">
    <source>
        <dbReference type="SAM" id="Phobius"/>
    </source>
</evidence>
<evidence type="ECO:0000259" key="9">
    <source>
        <dbReference type="Pfam" id="PF01694"/>
    </source>
</evidence>
<feature type="transmembrane region" description="Helical" evidence="8">
    <location>
        <begin position="150"/>
        <end position="172"/>
    </location>
</feature>
<dbReference type="InterPro" id="IPR011044">
    <property type="entry name" value="Quino_amine_DH_bsu"/>
</dbReference>
<dbReference type="AlphaFoldDB" id="A0A2C6DF49"/>
<organism evidence="10 11">
    <name type="scientific">Budvicia aquatica</name>
    <dbReference type="NCBI Taxonomy" id="82979"/>
    <lineage>
        <taxon>Bacteria</taxon>
        <taxon>Pseudomonadati</taxon>
        <taxon>Pseudomonadota</taxon>
        <taxon>Gammaproteobacteria</taxon>
        <taxon>Enterobacterales</taxon>
        <taxon>Budviciaceae</taxon>
        <taxon>Budvicia</taxon>
    </lineage>
</organism>
<gene>
    <name evidence="10" type="ORF">CRN84_06075</name>
</gene>
<dbReference type="GO" id="GO:0004252">
    <property type="term" value="F:serine-type endopeptidase activity"/>
    <property type="evidence" value="ECO:0007669"/>
    <property type="project" value="InterPro"/>
</dbReference>
<dbReference type="InterPro" id="IPR015943">
    <property type="entry name" value="WD40/YVTN_repeat-like_dom_sf"/>
</dbReference>
<keyword evidence="11" id="KW-1185">Reference proteome</keyword>
<feature type="transmembrane region" description="Helical" evidence="8">
    <location>
        <begin position="16"/>
        <end position="36"/>
    </location>
</feature>
<dbReference type="InterPro" id="IPR011045">
    <property type="entry name" value="N2O_reductase_N"/>
</dbReference>
<comment type="subcellular location">
    <subcellularLocation>
        <location evidence="1">Membrane</location>
        <topology evidence="1">Multi-pass membrane protein</topology>
    </subcellularLocation>
</comment>
<comment type="caution">
    <text evidence="10">The sequence shown here is derived from an EMBL/GenBank/DDBJ whole genome shotgun (WGS) entry which is preliminary data.</text>
</comment>
<evidence type="ECO:0000256" key="1">
    <source>
        <dbReference type="ARBA" id="ARBA00004141"/>
    </source>
</evidence>
<feature type="transmembrane region" description="Helical" evidence="8">
    <location>
        <begin position="110"/>
        <end position="130"/>
    </location>
</feature>
<sequence>MSAVANIQPSIVKRNALCFMLLAVNIIGFIYQSYYIQNIGGDWLLPTDTDSYVFIILGANEANLTLTGEPWRLVSNIFLHADIAHLLFNMVALLAIGPYTEEHFGKLKMLAIYLVSGISASLVSALWYSSAGSQGNELYDSIAYSVFQTQILRINISVGASGAIMGLAGANLASMLAKMAATHQAEPQQKKHLNYTLIMVGLTLAYGLQKGVDSSAHIGGLISGTLFAGILLCCHAIKSKLIRSTLSLISIVAVAGLLLGAIQASQQPDSESMQDARETIMAKMAEYQQARALELQRSLAQQQIALDKKNRPDPVSAEVAAGIEIPIGGFADDVYQTADGRWLYASIGKSNQLIQIDLQKNNHLRTYSAPPLPKTNDGCPHNMCRGMGVSGIATSPDGKLIYVTSMQPDALSVLDTERGKIVKTLPLGQFPRAMLLTNDGKRAYVINSVDNTLSVINLQDYSIERVIAFAGGNAEHYGFGRQLAMALSPDEKWLAFANTIGSTVELINTETLEPLPIRENEAEILNVQSLRFLADNKQLRIVTDNTLLDISVPDRAITQQVLSCEGKELQNAVLNSDGTLIAVQTPSADHWLLVKISTRSVIGYYPLTTIGYGMKFSNNDGLLFDKGLNDIRVLDRDRSLDPQDTEITPLCFEDPNNQDDIGW</sequence>
<evidence type="ECO:0000256" key="4">
    <source>
        <dbReference type="ARBA" id="ARBA00022801"/>
    </source>
</evidence>
<dbReference type="OrthoDB" id="7767057at2"/>
<evidence type="ECO:0000256" key="5">
    <source>
        <dbReference type="ARBA" id="ARBA00022825"/>
    </source>
</evidence>
<feature type="transmembrane region" description="Helical" evidence="8">
    <location>
        <begin position="246"/>
        <end position="264"/>
    </location>
</feature>
<accession>A0A2C6DF49</accession>
<keyword evidence="5" id="KW-0720">Serine protease</keyword>
<proteinExistence type="predicted"/>
<dbReference type="STRING" id="1111728.GCA_000427805_01202"/>
<dbReference type="InterPro" id="IPR035952">
    <property type="entry name" value="Rhomboid-like_sf"/>
</dbReference>
<evidence type="ECO:0000256" key="6">
    <source>
        <dbReference type="ARBA" id="ARBA00022989"/>
    </source>
</evidence>
<dbReference type="RefSeq" id="WP_029094308.1">
    <property type="nucleotide sequence ID" value="NZ_PDDX01000001.1"/>
</dbReference>
<protein>
    <submittedName>
        <fullName evidence="10">Rhomboid family intramembrane serine protease</fullName>
    </submittedName>
</protein>
<dbReference type="SUPFAM" id="SSF50974">
    <property type="entry name" value="Nitrous oxide reductase, N-terminal domain"/>
    <property type="match status" value="1"/>
</dbReference>
<dbReference type="Gene3D" id="1.20.1540.10">
    <property type="entry name" value="Rhomboid-like"/>
    <property type="match status" value="1"/>
</dbReference>
<keyword evidence="4" id="KW-0378">Hydrolase</keyword>
<reference evidence="11" key="1">
    <citation type="submission" date="2017-09" db="EMBL/GenBank/DDBJ databases">
        <title>FDA dAtabase for Regulatory Grade micrObial Sequences (FDA-ARGOS): Supporting development and validation of Infectious Disease Dx tests.</title>
        <authorList>
            <person name="Minogue T."/>
            <person name="Wolcott M."/>
            <person name="Wasieloski L."/>
            <person name="Aguilar W."/>
            <person name="Moore D."/>
            <person name="Tallon L."/>
            <person name="Sadzewicz L."/>
            <person name="Ott S."/>
            <person name="Zhao X."/>
            <person name="Nagaraj S."/>
            <person name="Vavikolanu K."/>
            <person name="Aluvathingal J."/>
            <person name="Nadendla S."/>
            <person name="Sichtig H."/>
        </authorList>
    </citation>
    <scope>NUCLEOTIDE SEQUENCE [LARGE SCALE GENOMIC DNA]</scope>
    <source>
        <strain evidence="11">FDAARGOS_387</strain>
    </source>
</reference>
<keyword evidence="6 8" id="KW-1133">Transmembrane helix</keyword>
<dbReference type="SUPFAM" id="SSF144091">
    <property type="entry name" value="Rhomboid-like"/>
    <property type="match status" value="1"/>
</dbReference>
<dbReference type="EMBL" id="PDDX01000001">
    <property type="protein sequence ID" value="PHI28908.1"/>
    <property type="molecule type" value="Genomic_DNA"/>
</dbReference>
<dbReference type="Gene3D" id="2.130.10.10">
    <property type="entry name" value="YVTN repeat-like/Quinoprotein amine dehydrogenase"/>
    <property type="match status" value="1"/>
</dbReference>
<feature type="domain" description="Peptidase S54 rhomboid" evidence="9">
    <location>
        <begin position="68"/>
        <end position="231"/>
    </location>
</feature>
<dbReference type="InterPro" id="IPR022764">
    <property type="entry name" value="Peptidase_S54_rhomboid_dom"/>
</dbReference>
<evidence type="ECO:0000256" key="2">
    <source>
        <dbReference type="ARBA" id="ARBA00022670"/>
    </source>
</evidence>
<feature type="transmembrane region" description="Helical" evidence="8">
    <location>
        <begin position="193"/>
        <end position="209"/>
    </location>
</feature>
<dbReference type="Pfam" id="PF01694">
    <property type="entry name" value="Rhomboid"/>
    <property type="match status" value="1"/>
</dbReference>
<evidence type="ECO:0000313" key="11">
    <source>
        <dbReference type="Proteomes" id="UP000224974"/>
    </source>
</evidence>
<dbReference type="Proteomes" id="UP000224974">
    <property type="component" value="Unassembled WGS sequence"/>
</dbReference>
<dbReference type="SUPFAM" id="SSF50969">
    <property type="entry name" value="YVTN repeat-like/Quinoprotein amine dehydrogenase"/>
    <property type="match status" value="1"/>
</dbReference>
<dbReference type="GO" id="GO:0006508">
    <property type="term" value="P:proteolysis"/>
    <property type="evidence" value="ECO:0007669"/>
    <property type="project" value="UniProtKB-KW"/>
</dbReference>
<dbReference type="InterPro" id="IPR002610">
    <property type="entry name" value="Peptidase_S54_rhomboid-like"/>
</dbReference>
<dbReference type="PANTHER" id="PTHR22936">
    <property type="entry name" value="RHOMBOID-RELATED"/>
    <property type="match status" value="1"/>
</dbReference>
<keyword evidence="2 10" id="KW-0645">Protease</keyword>
<keyword evidence="7 8" id="KW-0472">Membrane</keyword>
<keyword evidence="3 8" id="KW-0812">Transmembrane</keyword>
<dbReference type="PANTHER" id="PTHR22936:SF69">
    <property type="entry name" value="RHOMBOID-LIKE PROTEIN"/>
    <property type="match status" value="1"/>
</dbReference>
<feature type="transmembrane region" description="Helical" evidence="8">
    <location>
        <begin position="77"/>
        <end position="98"/>
    </location>
</feature>
<evidence type="ECO:0000313" key="10">
    <source>
        <dbReference type="EMBL" id="PHI28908.1"/>
    </source>
</evidence>